<keyword evidence="4" id="KW-1185">Reference proteome</keyword>
<feature type="transmembrane region" description="Helical" evidence="1">
    <location>
        <begin position="304"/>
        <end position="326"/>
    </location>
</feature>
<dbReference type="InterPro" id="IPR045283">
    <property type="entry name" value="AT3G44326-like"/>
</dbReference>
<proteinExistence type="predicted"/>
<dbReference type="AlphaFoldDB" id="A0A0D9XX22"/>
<evidence type="ECO:0000313" key="4">
    <source>
        <dbReference type="Proteomes" id="UP000032180"/>
    </source>
</evidence>
<dbReference type="Proteomes" id="UP000032180">
    <property type="component" value="Chromosome 12"/>
</dbReference>
<keyword evidence="1" id="KW-0812">Transmembrane</keyword>
<reference evidence="3" key="3">
    <citation type="submission" date="2015-04" db="UniProtKB">
        <authorList>
            <consortium name="EnsemblPlants"/>
        </authorList>
    </citation>
    <scope>IDENTIFICATION</scope>
</reference>
<evidence type="ECO:0000313" key="3">
    <source>
        <dbReference type="EnsemblPlants" id="LPERR12G03250.1"/>
    </source>
</evidence>
<dbReference type="InterPro" id="IPR036047">
    <property type="entry name" value="F-box-like_dom_sf"/>
</dbReference>
<dbReference type="eggNOG" id="ENOG502QV6F">
    <property type="taxonomic scope" value="Eukaryota"/>
</dbReference>
<dbReference type="PROSITE" id="PS50181">
    <property type="entry name" value="FBOX"/>
    <property type="match status" value="1"/>
</dbReference>
<evidence type="ECO:0000256" key="1">
    <source>
        <dbReference type="SAM" id="Phobius"/>
    </source>
</evidence>
<keyword evidence="1" id="KW-1133">Transmembrane helix</keyword>
<reference evidence="3 4" key="1">
    <citation type="submission" date="2012-08" db="EMBL/GenBank/DDBJ databases">
        <title>Oryza genome evolution.</title>
        <authorList>
            <person name="Wing R.A."/>
        </authorList>
    </citation>
    <scope>NUCLEOTIDE SEQUENCE</scope>
</reference>
<keyword evidence="1" id="KW-0472">Membrane</keyword>
<protein>
    <recommendedName>
        <fullName evidence="2">F-box domain-containing protein</fullName>
    </recommendedName>
</protein>
<dbReference type="PANTHER" id="PTHR33736:SF13">
    <property type="entry name" value="OS11G0155100 PROTEIN"/>
    <property type="match status" value="1"/>
</dbReference>
<dbReference type="Pfam" id="PF12937">
    <property type="entry name" value="F-box-like"/>
    <property type="match status" value="1"/>
</dbReference>
<name>A0A0D9XX22_9ORYZ</name>
<dbReference type="HOGENOM" id="CLU_057235_0_0_1"/>
<dbReference type="STRING" id="77586.A0A0D9XX22"/>
<dbReference type="Gene3D" id="1.20.1280.50">
    <property type="match status" value="1"/>
</dbReference>
<accession>A0A0D9XX22</accession>
<dbReference type="InterPro" id="IPR001810">
    <property type="entry name" value="F-box_dom"/>
</dbReference>
<dbReference type="Gramene" id="LPERR12G03250.1">
    <property type="protein sequence ID" value="LPERR12G03250.1"/>
    <property type="gene ID" value="LPERR12G03250"/>
</dbReference>
<feature type="domain" description="F-box" evidence="2">
    <location>
        <begin position="27"/>
        <end position="74"/>
    </location>
</feature>
<dbReference type="SUPFAM" id="SSF81383">
    <property type="entry name" value="F-box domain"/>
    <property type="match status" value="1"/>
</dbReference>
<evidence type="ECO:0000259" key="2">
    <source>
        <dbReference type="PROSITE" id="PS50181"/>
    </source>
</evidence>
<sequence>MAIDVCSDAIAADGGSSSAVFAGGVGETAMEDIPADVLSLVLRRLDAASLAALACSCSAFRDLAADDDELWRCLCLATWPSLRDAAVQHISDGYRRLFADAFPFPAESSPAPAAVSLPVKLISAVDLHHDGVLLMSRVVETDTSSEQFSPSFRLDALVQEGFTAPSLITPANLTLSWILIDPDTGRAVNASSRCPVSVERSWLNGDTVARFTVVLAAAGGDGCVALDAAVTCDERHGHVREVSLRAEDGGGIGWRDGIAAVVAAMDGARHRGGGAGEEAARRRYEAFARGRTVRKERKAMRDGVVDVFFSCVAAAAFVGILSMLSIR</sequence>
<dbReference type="EnsemblPlants" id="LPERR12G03250.1">
    <property type="protein sequence ID" value="LPERR12G03250.1"/>
    <property type="gene ID" value="LPERR12G03250"/>
</dbReference>
<reference evidence="4" key="2">
    <citation type="submission" date="2013-12" db="EMBL/GenBank/DDBJ databases">
        <authorList>
            <person name="Yu Y."/>
            <person name="Lee S."/>
            <person name="de Baynast K."/>
            <person name="Wissotski M."/>
            <person name="Liu L."/>
            <person name="Talag J."/>
            <person name="Goicoechea J."/>
            <person name="Angelova A."/>
            <person name="Jetty R."/>
            <person name="Kudrna D."/>
            <person name="Golser W."/>
            <person name="Rivera L."/>
            <person name="Zhang J."/>
            <person name="Wing R."/>
        </authorList>
    </citation>
    <scope>NUCLEOTIDE SEQUENCE</scope>
</reference>
<dbReference type="PANTHER" id="PTHR33736">
    <property type="entry name" value="F-BOX PROTEIN-RELATED"/>
    <property type="match status" value="1"/>
</dbReference>
<organism evidence="3 4">
    <name type="scientific">Leersia perrieri</name>
    <dbReference type="NCBI Taxonomy" id="77586"/>
    <lineage>
        <taxon>Eukaryota</taxon>
        <taxon>Viridiplantae</taxon>
        <taxon>Streptophyta</taxon>
        <taxon>Embryophyta</taxon>
        <taxon>Tracheophyta</taxon>
        <taxon>Spermatophyta</taxon>
        <taxon>Magnoliopsida</taxon>
        <taxon>Liliopsida</taxon>
        <taxon>Poales</taxon>
        <taxon>Poaceae</taxon>
        <taxon>BOP clade</taxon>
        <taxon>Oryzoideae</taxon>
        <taxon>Oryzeae</taxon>
        <taxon>Oryzinae</taxon>
        <taxon>Leersia</taxon>
    </lineage>
</organism>